<evidence type="ECO:0000256" key="1">
    <source>
        <dbReference type="SAM" id="MobiDB-lite"/>
    </source>
</evidence>
<dbReference type="EMBL" id="JAENGZ010001559">
    <property type="protein sequence ID" value="KAG6947377.1"/>
    <property type="molecule type" value="Genomic_DNA"/>
</dbReference>
<feature type="region of interest" description="Disordered" evidence="1">
    <location>
        <begin position="122"/>
        <end position="150"/>
    </location>
</feature>
<feature type="compositionally biased region" description="Basic and acidic residues" evidence="1">
    <location>
        <begin position="141"/>
        <end position="150"/>
    </location>
</feature>
<proteinExistence type="predicted"/>
<accession>A0A8T1TWV0</accession>
<dbReference type="Proteomes" id="UP000688947">
    <property type="component" value="Unassembled WGS sequence"/>
</dbReference>
<protein>
    <submittedName>
        <fullName evidence="2">Uncharacterized protein</fullName>
    </submittedName>
</protein>
<sequence>MPSLARQDSRTDCYSFKLPVWRRRTARSRSRSIYGGLHPARTHGSGWCNTGDISVRDRGVSSGNVAGRIPGSLNCLAHVLYCESAASCRFTTGTAYSQHIAVGKHDVGLRAKVPGQLSAASPQVGGFWTTTQRPRAPLGDSQEHHSMVSS</sequence>
<name>A0A8T1TWV0_9STRA</name>
<evidence type="ECO:0000313" key="3">
    <source>
        <dbReference type="Proteomes" id="UP000688947"/>
    </source>
</evidence>
<comment type="caution">
    <text evidence="2">The sequence shown here is derived from an EMBL/GenBank/DDBJ whole genome shotgun (WGS) entry which is preliminary data.</text>
</comment>
<organism evidence="2 3">
    <name type="scientific">Phytophthora cactorum</name>
    <dbReference type="NCBI Taxonomy" id="29920"/>
    <lineage>
        <taxon>Eukaryota</taxon>
        <taxon>Sar</taxon>
        <taxon>Stramenopiles</taxon>
        <taxon>Oomycota</taxon>
        <taxon>Peronosporomycetes</taxon>
        <taxon>Peronosporales</taxon>
        <taxon>Peronosporaceae</taxon>
        <taxon>Phytophthora</taxon>
    </lineage>
</organism>
<evidence type="ECO:0000313" key="2">
    <source>
        <dbReference type="EMBL" id="KAG6947377.1"/>
    </source>
</evidence>
<reference evidence="2" key="1">
    <citation type="submission" date="2021-01" db="EMBL/GenBank/DDBJ databases">
        <title>Phytophthora aleatoria, a newly-described species from Pinus radiata is distinct from Phytophthora cactorum isolates based on comparative genomics.</title>
        <authorList>
            <person name="Mcdougal R."/>
            <person name="Panda P."/>
            <person name="Williams N."/>
            <person name="Studholme D.J."/>
        </authorList>
    </citation>
    <scope>NUCLEOTIDE SEQUENCE</scope>
    <source>
        <strain evidence="2">NZFS 3830</strain>
    </source>
</reference>
<gene>
    <name evidence="2" type="ORF">JG687_00016133</name>
</gene>
<dbReference type="AlphaFoldDB" id="A0A8T1TWV0"/>